<feature type="region of interest" description="Disordered" evidence="1">
    <location>
        <begin position="26"/>
        <end position="59"/>
    </location>
</feature>
<dbReference type="Proteomes" id="UP000292507">
    <property type="component" value="Unassembled WGS sequence"/>
</dbReference>
<sequence length="143" mass="14423">MTARRLLVAALVPLALAGCAGTDAPAAESTAASTPADRSQPAEDAATASPAAPAEEAGQRIEVQVAAGQVTGDTGRVPVPLGEPVTLVVTSDAPDELHLHGYDLTADLPPGQPAEVRFDATVPGVFELELHDAGTVLLTLQVS</sequence>
<dbReference type="RefSeq" id="WP_104528646.1">
    <property type="nucleotide sequence ID" value="NZ_POQT01000016.1"/>
</dbReference>
<proteinExistence type="predicted"/>
<dbReference type="PROSITE" id="PS51257">
    <property type="entry name" value="PROKAR_LIPOPROTEIN"/>
    <property type="match status" value="1"/>
</dbReference>
<dbReference type="EMBL" id="SHKV01000001">
    <property type="protein sequence ID" value="RZU30556.1"/>
    <property type="molecule type" value="Genomic_DNA"/>
</dbReference>
<evidence type="ECO:0000256" key="2">
    <source>
        <dbReference type="SAM" id="SignalP"/>
    </source>
</evidence>
<dbReference type="InterPro" id="IPR008972">
    <property type="entry name" value="Cupredoxin"/>
</dbReference>
<dbReference type="SUPFAM" id="SSF49503">
    <property type="entry name" value="Cupredoxins"/>
    <property type="match status" value="1"/>
</dbReference>
<feature type="chain" id="PRO_5039102805" description="EfeO-type cupredoxin-like domain-containing protein" evidence="2">
    <location>
        <begin position="21"/>
        <end position="143"/>
    </location>
</feature>
<keyword evidence="2" id="KW-0732">Signal</keyword>
<reference evidence="3 4" key="1">
    <citation type="submission" date="2019-02" db="EMBL/GenBank/DDBJ databases">
        <title>Sequencing the genomes of 1000 actinobacteria strains.</title>
        <authorList>
            <person name="Klenk H.-P."/>
        </authorList>
    </citation>
    <scope>NUCLEOTIDE SEQUENCE [LARGE SCALE GENOMIC DNA]</scope>
    <source>
        <strain evidence="3 4">DSM 44509</strain>
    </source>
</reference>
<dbReference type="Gene3D" id="2.60.40.420">
    <property type="entry name" value="Cupredoxins - blue copper proteins"/>
    <property type="match status" value="1"/>
</dbReference>
<evidence type="ECO:0000313" key="3">
    <source>
        <dbReference type="EMBL" id="RZU30556.1"/>
    </source>
</evidence>
<name>A0A4V2G1U0_9ACTN</name>
<evidence type="ECO:0000256" key="1">
    <source>
        <dbReference type="SAM" id="MobiDB-lite"/>
    </source>
</evidence>
<evidence type="ECO:0000313" key="4">
    <source>
        <dbReference type="Proteomes" id="UP000292507"/>
    </source>
</evidence>
<evidence type="ECO:0008006" key="5">
    <source>
        <dbReference type="Google" id="ProtNLM"/>
    </source>
</evidence>
<dbReference type="AlphaFoldDB" id="A0A4V2G1U0"/>
<keyword evidence="4" id="KW-1185">Reference proteome</keyword>
<comment type="caution">
    <text evidence="3">The sequence shown here is derived from an EMBL/GenBank/DDBJ whole genome shotgun (WGS) entry which is preliminary data.</text>
</comment>
<protein>
    <recommendedName>
        <fullName evidence="5">EfeO-type cupredoxin-like domain-containing protein</fullName>
    </recommendedName>
</protein>
<dbReference type="OrthoDB" id="6717945at2"/>
<feature type="compositionally biased region" description="Low complexity" evidence="1">
    <location>
        <begin position="26"/>
        <end position="56"/>
    </location>
</feature>
<accession>A0A4V2G1U0</accession>
<feature type="signal peptide" evidence="2">
    <location>
        <begin position="1"/>
        <end position="20"/>
    </location>
</feature>
<gene>
    <name evidence="3" type="ORF">BKA19_0175</name>
</gene>
<organism evidence="3 4">
    <name type="scientific">Blastococcus saxobsidens</name>
    <dbReference type="NCBI Taxonomy" id="138336"/>
    <lineage>
        <taxon>Bacteria</taxon>
        <taxon>Bacillati</taxon>
        <taxon>Actinomycetota</taxon>
        <taxon>Actinomycetes</taxon>
        <taxon>Geodermatophilales</taxon>
        <taxon>Geodermatophilaceae</taxon>
        <taxon>Blastococcus</taxon>
    </lineage>
</organism>